<protein>
    <submittedName>
        <fullName evidence="1">Uncharacterized protein</fullName>
    </submittedName>
</protein>
<reference evidence="1 2" key="1">
    <citation type="submission" date="2017-02" db="EMBL/GenBank/DDBJ databases">
        <title>Prevalence of linear plasmids in Cutibacterium acnes isolates obtained from cancerous prostatic tissue.</title>
        <authorList>
            <person name="Davidsson S."/>
            <person name="Bruggemann H."/>
        </authorList>
    </citation>
    <scope>NUCLEOTIDE SEQUENCE [LARGE SCALE GENOMIC DNA]</scope>
    <source>
        <strain evidence="1 2">11-78</strain>
    </source>
</reference>
<proteinExistence type="predicted"/>
<dbReference type="EMBL" id="MVCE01000005">
    <property type="protein sequence ID" value="PGF32578.1"/>
    <property type="molecule type" value="Genomic_DNA"/>
</dbReference>
<evidence type="ECO:0000313" key="1">
    <source>
        <dbReference type="EMBL" id="PGF32578.1"/>
    </source>
</evidence>
<accession>A0A8B2VGJ7</accession>
<organism evidence="1 2">
    <name type="scientific">Cutibacterium acnes</name>
    <name type="common">Propionibacterium acnes</name>
    <dbReference type="NCBI Taxonomy" id="1747"/>
    <lineage>
        <taxon>Bacteria</taxon>
        <taxon>Bacillati</taxon>
        <taxon>Actinomycetota</taxon>
        <taxon>Actinomycetes</taxon>
        <taxon>Propionibacteriales</taxon>
        <taxon>Propionibacteriaceae</taxon>
        <taxon>Cutibacterium</taxon>
    </lineage>
</organism>
<sequence length="301" mass="32031">MTAPRHGEASDDSDAQEDTDHIASALSQRCFSLARRILGGAGMATMVAHTMISAGESPEKWTCDLQAHGVTASGRFVVAQRSHPAQALCQVPAGLPTDVRLEISKDAPEPAIRLLTATLHVLGTITWLAPAQVDHLLATDVLPREVSIIAGFDDALIGVVAPYRAILHDAMGSTEIDVPALIDNIPDDKVFPSAEDELSALDIVASLGNAHLSQLCDGVHKKTVFGCSCWSRATHHACPHTVGRVFCADIDRTGLTLMYVNPDQTGAMFIPLEQDATSLTELEAAVAQLPLNSDPVRPTRV</sequence>
<dbReference type="RefSeq" id="WP_002515959.1">
    <property type="nucleotide sequence ID" value="NZ_AP022844.1"/>
</dbReference>
<dbReference type="GeneID" id="92857759"/>
<name>A0A8B2VGJ7_CUTAC</name>
<evidence type="ECO:0000313" key="2">
    <source>
        <dbReference type="Proteomes" id="UP000226191"/>
    </source>
</evidence>
<dbReference type="OrthoDB" id="3725439at2"/>
<dbReference type="AlphaFoldDB" id="A0A8B2VGJ7"/>
<gene>
    <name evidence="1" type="ORF">B1B09_10790</name>
</gene>
<comment type="caution">
    <text evidence="1">The sequence shown here is derived from an EMBL/GenBank/DDBJ whole genome shotgun (WGS) entry which is preliminary data.</text>
</comment>
<dbReference type="Proteomes" id="UP000226191">
    <property type="component" value="Unassembled WGS sequence"/>
</dbReference>